<evidence type="ECO:0000313" key="4">
    <source>
        <dbReference type="Proteomes" id="UP001049176"/>
    </source>
</evidence>
<evidence type="ECO:0000256" key="2">
    <source>
        <dbReference type="SAM" id="Phobius"/>
    </source>
</evidence>
<dbReference type="AlphaFoldDB" id="A0A9P7RXZ5"/>
<evidence type="ECO:0000313" key="3">
    <source>
        <dbReference type="EMBL" id="KAG7091078.1"/>
    </source>
</evidence>
<dbReference type="OrthoDB" id="3039688at2759"/>
<keyword evidence="4" id="KW-1185">Reference proteome</keyword>
<keyword evidence="2" id="KW-0812">Transmembrane</keyword>
<feature type="transmembrane region" description="Helical" evidence="2">
    <location>
        <begin position="98"/>
        <end position="123"/>
    </location>
</feature>
<sequence>MMLIGVRPSPPFVRRQTNGGVETNTTETTTSGAPTPSFSPSSLSNSSSSSSSSPSPTSSSVSTTITSVSSTATSSTSSPSATLSSETQRSSGVPTSTLIGAIVGGAIGLVLLLVLLSILFTACRRRRNDVQKRPQSSVVLDGMLPSRSKRPKTIYNIDSFLGSAKPSHEHHKREMSDVPLLPDGSRPGTAYDPSDGVDEHGVVDRYTDGPPPSPASTAPHTEFPHLVSPYSADGHGDDVVHQSPPIASLSMSSHSTGTTFVPLTVPPAGFSVRLINEQSNGSASESQDSTSPIPTIPPPPSSSHSTT</sequence>
<dbReference type="KEGG" id="more:E1B28_010135"/>
<protein>
    <submittedName>
        <fullName evidence="3">Uncharacterized protein</fullName>
    </submittedName>
</protein>
<comment type="caution">
    <text evidence="3">The sequence shown here is derived from an EMBL/GenBank/DDBJ whole genome shotgun (WGS) entry which is preliminary data.</text>
</comment>
<feature type="compositionally biased region" description="Basic and acidic residues" evidence="1">
    <location>
        <begin position="197"/>
        <end position="207"/>
    </location>
</feature>
<accession>A0A9P7RXZ5</accession>
<feature type="compositionally biased region" description="Polar residues" evidence="1">
    <location>
        <begin position="276"/>
        <end position="288"/>
    </location>
</feature>
<evidence type="ECO:0000256" key="1">
    <source>
        <dbReference type="SAM" id="MobiDB-lite"/>
    </source>
</evidence>
<dbReference type="Proteomes" id="UP001049176">
    <property type="component" value="Chromosome 6"/>
</dbReference>
<feature type="region of interest" description="Disordered" evidence="1">
    <location>
        <begin position="1"/>
        <end position="93"/>
    </location>
</feature>
<feature type="compositionally biased region" description="Low complexity" evidence="1">
    <location>
        <begin position="17"/>
        <end position="85"/>
    </location>
</feature>
<dbReference type="RefSeq" id="XP_043007548.1">
    <property type="nucleotide sequence ID" value="XM_043155086.1"/>
</dbReference>
<organism evidence="3 4">
    <name type="scientific">Marasmius oreades</name>
    <name type="common">fairy-ring Marasmius</name>
    <dbReference type="NCBI Taxonomy" id="181124"/>
    <lineage>
        <taxon>Eukaryota</taxon>
        <taxon>Fungi</taxon>
        <taxon>Dikarya</taxon>
        <taxon>Basidiomycota</taxon>
        <taxon>Agaricomycotina</taxon>
        <taxon>Agaricomycetes</taxon>
        <taxon>Agaricomycetidae</taxon>
        <taxon>Agaricales</taxon>
        <taxon>Marasmiineae</taxon>
        <taxon>Marasmiaceae</taxon>
        <taxon>Marasmius</taxon>
    </lineage>
</organism>
<dbReference type="EMBL" id="CM032186">
    <property type="protein sequence ID" value="KAG7091078.1"/>
    <property type="molecule type" value="Genomic_DNA"/>
</dbReference>
<reference evidence="3" key="1">
    <citation type="journal article" date="2021" name="Genome Biol. Evol.">
        <title>The assembled and annotated genome of the fairy-ring fungus Marasmius oreades.</title>
        <authorList>
            <person name="Hiltunen M."/>
            <person name="Ament-Velasquez S.L."/>
            <person name="Johannesson H."/>
        </authorList>
    </citation>
    <scope>NUCLEOTIDE SEQUENCE</scope>
    <source>
        <strain evidence="3">03SP1</strain>
    </source>
</reference>
<feature type="region of interest" description="Disordered" evidence="1">
    <location>
        <begin position="272"/>
        <end position="307"/>
    </location>
</feature>
<keyword evidence="2" id="KW-0472">Membrane</keyword>
<name>A0A9P7RXZ5_9AGAR</name>
<keyword evidence="2" id="KW-1133">Transmembrane helix</keyword>
<gene>
    <name evidence="3" type="ORF">E1B28_010135</name>
</gene>
<proteinExistence type="predicted"/>
<feature type="region of interest" description="Disordered" evidence="1">
    <location>
        <begin position="162"/>
        <end position="233"/>
    </location>
</feature>
<dbReference type="GeneID" id="66079211"/>